<keyword evidence="3" id="KW-1185">Reference proteome</keyword>
<keyword evidence="1" id="KW-0175">Coiled coil</keyword>
<gene>
    <name evidence="2" type="ORF">G2W53_022801</name>
</gene>
<dbReference type="Proteomes" id="UP000634136">
    <property type="component" value="Unassembled WGS sequence"/>
</dbReference>
<organism evidence="2 3">
    <name type="scientific">Senna tora</name>
    <dbReference type="NCBI Taxonomy" id="362788"/>
    <lineage>
        <taxon>Eukaryota</taxon>
        <taxon>Viridiplantae</taxon>
        <taxon>Streptophyta</taxon>
        <taxon>Embryophyta</taxon>
        <taxon>Tracheophyta</taxon>
        <taxon>Spermatophyta</taxon>
        <taxon>Magnoliopsida</taxon>
        <taxon>eudicotyledons</taxon>
        <taxon>Gunneridae</taxon>
        <taxon>Pentapetalae</taxon>
        <taxon>rosids</taxon>
        <taxon>fabids</taxon>
        <taxon>Fabales</taxon>
        <taxon>Fabaceae</taxon>
        <taxon>Caesalpinioideae</taxon>
        <taxon>Cassia clade</taxon>
        <taxon>Senna</taxon>
    </lineage>
</organism>
<proteinExistence type="predicted"/>
<evidence type="ECO:0000256" key="1">
    <source>
        <dbReference type="SAM" id="Coils"/>
    </source>
</evidence>
<name>A0A834TNC3_9FABA</name>
<protein>
    <submittedName>
        <fullName evidence="2">Putative disease resistance RPP13-like protein 1</fullName>
    </submittedName>
</protein>
<accession>A0A834TNC3</accession>
<dbReference type="EMBL" id="JAAIUW010000007">
    <property type="protein sequence ID" value="KAF7824657.1"/>
    <property type="molecule type" value="Genomic_DNA"/>
</dbReference>
<comment type="caution">
    <text evidence="2">The sequence shown here is derived from an EMBL/GenBank/DDBJ whole genome shotgun (WGS) entry which is preliminary data.</text>
</comment>
<feature type="coiled-coil region" evidence="1">
    <location>
        <begin position="110"/>
        <end position="152"/>
    </location>
</feature>
<reference evidence="2" key="1">
    <citation type="submission" date="2020-09" db="EMBL/GenBank/DDBJ databases">
        <title>Genome-Enabled Discovery of Anthraquinone Biosynthesis in Senna tora.</title>
        <authorList>
            <person name="Kang S.-H."/>
            <person name="Pandey R.P."/>
            <person name="Lee C.-M."/>
            <person name="Sim J.-S."/>
            <person name="Jeong J.-T."/>
            <person name="Choi B.-S."/>
            <person name="Jung M."/>
            <person name="Ginzburg D."/>
            <person name="Zhao K."/>
            <person name="Won S.Y."/>
            <person name="Oh T.-J."/>
            <person name="Yu Y."/>
            <person name="Kim N.-H."/>
            <person name="Lee O.R."/>
            <person name="Lee T.-H."/>
            <person name="Bashyal P."/>
            <person name="Kim T.-S."/>
            <person name="Lee W.-H."/>
            <person name="Kawkins C."/>
            <person name="Kim C.-K."/>
            <person name="Kim J.S."/>
            <person name="Ahn B.O."/>
            <person name="Rhee S.Y."/>
            <person name="Sohng J.K."/>
        </authorList>
    </citation>
    <scope>NUCLEOTIDE SEQUENCE</scope>
    <source>
        <tissue evidence="2">Leaf</tissue>
    </source>
</reference>
<sequence>MAAAFAGGVIFAACVQVSVEKLASRRTLEFFKKRGFSKELLNKFNIKLYSPLNTTIPNANVVDGDVTDSIDDDDEYVLVDFDYDEESRENVEPQFHLTSAAKEQFESEINSIIEDKLEEVERRIGEEIEQDKEKIQRELEELRAQIQQLCATNWEDQSISTRKDE</sequence>
<dbReference type="AlphaFoldDB" id="A0A834TNC3"/>
<evidence type="ECO:0000313" key="3">
    <source>
        <dbReference type="Proteomes" id="UP000634136"/>
    </source>
</evidence>
<evidence type="ECO:0000313" key="2">
    <source>
        <dbReference type="EMBL" id="KAF7824657.1"/>
    </source>
</evidence>